<evidence type="ECO:0000313" key="2">
    <source>
        <dbReference type="Proteomes" id="UP000886885"/>
    </source>
</evidence>
<comment type="caution">
    <text evidence="1">The sequence shown here is derived from an EMBL/GenBank/DDBJ whole genome shotgun (WGS) entry which is preliminary data.</text>
</comment>
<dbReference type="OrthoDB" id="1600564at2759"/>
<evidence type="ECO:0000313" key="1">
    <source>
        <dbReference type="EMBL" id="KAG6783662.1"/>
    </source>
</evidence>
<reference evidence="1" key="1">
    <citation type="journal article" date="2020" name="bioRxiv">
        <title>Hybrid origin of Populus tomentosa Carr. identified through genome sequencing and phylogenomic analysis.</title>
        <authorList>
            <person name="An X."/>
            <person name="Gao K."/>
            <person name="Chen Z."/>
            <person name="Li J."/>
            <person name="Yang X."/>
            <person name="Yang X."/>
            <person name="Zhou J."/>
            <person name="Guo T."/>
            <person name="Zhao T."/>
            <person name="Huang S."/>
            <person name="Miao D."/>
            <person name="Khan W.U."/>
            <person name="Rao P."/>
            <person name="Ye M."/>
            <person name="Lei B."/>
            <person name="Liao W."/>
            <person name="Wang J."/>
            <person name="Ji L."/>
            <person name="Li Y."/>
            <person name="Guo B."/>
            <person name="Mustafa N.S."/>
            <person name="Li S."/>
            <person name="Yun Q."/>
            <person name="Keller S.R."/>
            <person name="Mao J."/>
            <person name="Zhang R."/>
            <person name="Strauss S.H."/>
        </authorList>
    </citation>
    <scope>NUCLEOTIDE SEQUENCE</scope>
    <source>
        <strain evidence="1">GM15</strain>
        <tissue evidence="1">Leaf</tissue>
    </source>
</reference>
<dbReference type="InterPro" id="IPR050592">
    <property type="entry name" value="GDSL_lipolytic_enzyme"/>
</dbReference>
<accession>A0A8X8ABU0</accession>
<dbReference type="EMBL" id="JAAWWB010000004">
    <property type="protein sequence ID" value="KAG6783662.1"/>
    <property type="molecule type" value="Genomic_DNA"/>
</dbReference>
<dbReference type="AlphaFoldDB" id="A0A8X8ABU0"/>
<protein>
    <submittedName>
        <fullName evidence="1">Uncharacterized protein</fullName>
    </submittedName>
</protein>
<dbReference type="Proteomes" id="UP000886885">
    <property type="component" value="Chromosome 2D"/>
</dbReference>
<organism evidence="1 2">
    <name type="scientific">Populus tomentosa</name>
    <name type="common">Chinese white poplar</name>
    <dbReference type="NCBI Taxonomy" id="118781"/>
    <lineage>
        <taxon>Eukaryota</taxon>
        <taxon>Viridiplantae</taxon>
        <taxon>Streptophyta</taxon>
        <taxon>Embryophyta</taxon>
        <taxon>Tracheophyta</taxon>
        <taxon>Spermatophyta</taxon>
        <taxon>Magnoliopsida</taxon>
        <taxon>eudicotyledons</taxon>
        <taxon>Gunneridae</taxon>
        <taxon>Pentapetalae</taxon>
        <taxon>rosids</taxon>
        <taxon>fabids</taxon>
        <taxon>Malpighiales</taxon>
        <taxon>Salicaceae</taxon>
        <taxon>Saliceae</taxon>
        <taxon>Populus</taxon>
    </lineage>
</organism>
<name>A0A8X8ABU0_POPTO</name>
<proteinExistence type="predicted"/>
<keyword evidence="2" id="KW-1185">Reference proteome</keyword>
<gene>
    <name evidence="1" type="ORF">POTOM_009325</name>
</gene>
<dbReference type="PANTHER" id="PTHR45642:SF150">
    <property type="entry name" value="GDSL ESTERASE_LIPASE EXL3"/>
    <property type="match status" value="1"/>
</dbReference>
<sequence length="156" mass="17527">MMLLLKLIDQESLFLLPFSSAKELGIKDTLPAYLDPIILPQDLVSGVMFASGGSGFDPLTPKLVHWRLGLLPSPIVTGIVAEMEEVVGGVEEEKWTNRWVSVWRWERLLALWGLPCVGCCWRKLRSVVIEVAVEEKLGLLGLDEGERLLVLSYRRL</sequence>
<dbReference type="PANTHER" id="PTHR45642">
    <property type="entry name" value="GDSL ESTERASE/LIPASE EXL3"/>
    <property type="match status" value="1"/>
</dbReference>